<feature type="transmembrane region" description="Helical" evidence="1">
    <location>
        <begin position="6"/>
        <end position="26"/>
    </location>
</feature>
<name>A0A1L3J697_9FLAO</name>
<organism evidence="2 3">
    <name type="scientific">Christiangramia salexigens</name>
    <dbReference type="NCBI Taxonomy" id="1913577"/>
    <lineage>
        <taxon>Bacteria</taxon>
        <taxon>Pseudomonadati</taxon>
        <taxon>Bacteroidota</taxon>
        <taxon>Flavobacteriia</taxon>
        <taxon>Flavobacteriales</taxon>
        <taxon>Flavobacteriaceae</taxon>
        <taxon>Christiangramia</taxon>
    </lineage>
</organism>
<keyword evidence="3" id="KW-1185">Reference proteome</keyword>
<dbReference type="RefSeq" id="WP_072553332.1">
    <property type="nucleotide sequence ID" value="NZ_CP018153.1"/>
</dbReference>
<keyword evidence="1" id="KW-0812">Transmembrane</keyword>
<dbReference type="STRING" id="1913577.LPB144_09610"/>
<dbReference type="AlphaFoldDB" id="A0A1L3J697"/>
<evidence type="ECO:0000313" key="2">
    <source>
        <dbReference type="EMBL" id="APG60642.1"/>
    </source>
</evidence>
<protein>
    <submittedName>
        <fullName evidence="2">Uncharacterized protein</fullName>
    </submittedName>
</protein>
<dbReference type="Proteomes" id="UP000182510">
    <property type="component" value="Chromosome"/>
</dbReference>
<evidence type="ECO:0000256" key="1">
    <source>
        <dbReference type="SAM" id="Phobius"/>
    </source>
</evidence>
<gene>
    <name evidence="2" type="ORF">LPB144_09610</name>
</gene>
<evidence type="ECO:0000313" key="3">
    <source>
        <dbReference type="Proteomes" id="UP000182510"/>
    </source>
</evidence>
<accession>A0A1L3J697</accession>
<sequence length="166" mass="19673">MKLNMIAVSITVLLSVLIPYLLLLYYGKYDSRKLKKTFKLEARINALTFSKKEHWDLNYLGLDSIQEKLLFIQMIDKKPIVKLLDFKNLKSVDLETIEMKTPGKHSRVFLEEVNIHFKYRNEPDLMIQLFNRSRDYFESNEVQRAQSWVNEFKILLNNTAKIKKAA</sequence>
<proteinExistence type="predicted"/>
<keyword evidence="1" id="KW-0472">Membrane</keyword>
<reference evidence="2 3" key="1">
    <citation type="submission" date="2016-11" db="EMBL/GenBank/DDBJ databases">
        <title>Gramella sp. LPB0144 isolated from marine environment.</title>
        <authorList>
            <person name="Kim E."/>
            <person name="Yi H."/>
        </authorList>
    </citation>
    <scope>NUCLEOTIDE SEQUENCE [LARGE SCALE GENOMIC DNA]</scope>
    <source>
        <strain evidence="2 3">LPB0144</strain>
    </source>
</reference>
<dbReference type="EMBL" id="CP018153">
    <property type="protein sequence ID" value="APG60642.1"/>
    <property type="molecule type" value="Genomic_DNA"/>
</dbReference>
<dbReference type="OrthoDB" id="1436593at2"/>
<dbReference type="KEGG" id="grl:LPB144_09610"/>
<keyword evidence="1" id="KW-1133">Transmembrane helix</keyword>